<feature type="transmembrane region" description="Helical" evidence="6">
    <location>
        <begin position="346"/>
        <end position="363"/>
    </location>
</feature>
<feature type="transmembrane region" description="Helical" evidence="6">
    <location>
        <begin position="185"/>
        <end position="204"/>
    </location>
</feature>
<reference evidence="7 8" key="1">
    <citation type="submission" date="2016-01" db="EMBL/GenBank/DDBJ databases">
        <authorList>
            <person name="Peeters C."/>
        </authorList>
    </citation>
    <scope>NUCLEOTIDE SEQUENCE [LARGE SCALE GENOMIC DNA]</scope>
    <source>
        <strain evidence="7">LMG 29315</strain>
    </source>
</reference>
<gene>
    <name evidence="7" type="ORF">AWB72_04248</name>
</gene>
<feature type="transmembrane region" description="Helical" evidence="6">
    <location>
        <begin position="124"/>
        <end position="144"/>
    </location>
</feature>
<keyword evidence="3 6" id="KW-0812">Transmembrane</keyword>
<evidence type="ECO:0000256" key="1">
    <source>
        <dbReference type="ARBA" id="ARBA00004651"/>
    </source>
</evidence>
<dbReference type="RefSeq" id="WP_040050329.1">
    <property type="nucleotide sequence ID" value="NZ_FCNV02000010.1"/>
</dbReference>
<dbReference type="InterPro" id="IPR050833">
    <property type="entry name" value="Poly_Biosynth_Transport"/>
</dbReference>
<evidence type="ECO:0000256" key="2">
    <source>
        <dbReference type="ARBA" id="ARBA00022475"/>
    </source>
</evidence>
<feature type="transmembrane region" description="Helical" evidence="6">
    <location>
        <begin position="156"/>
        <end position="179"/>
    </location>
</feature>
<name>A0A658R263_9BURK</name>
<feature type="transmembrane region" description="Helical" evidence="6">
    <location>
        <begin position="396"/>
        <end position="414"/>
    </location>
</feature>
<keyword evidence="8" id="KW-1185">Reference proteome</keyword>
<dbReference type="GO" id="GO:0005886">
    <property type="term" value="C:plasma membrane"/>
    <property type="evidence" value="ECO:0007669"/>
    <property type="project" value="UniProtKB-SubCell"/>
</dbReference>
<feature type="transmembrane region" description="Helical" evidence="6">
    <location>
        <begin position="225"/>
        <end position="247"/>
    </location>
</feature>
<feature type="transmembrane region" description="Helical" evidence="6">
    <location>
        <begin position="87"/>
        <end position="112"/>
    </location>
</feature>
<dbReference type="AlphaFoldDB" id="A0A658R263"/>
<organism evidence="7 8">
    <name type="scientific">Caballeronia concitans</name>
    <dbReference type="NCBI Taxonomy" id="1777133"/>
    <lineage>
        <taxon>Bacteria</taxon>
        <taxon>Pseudomonadati</taxon>
        <taxon>Pseudomonadota</taxon>
        <taxon>Betaproteobacteria</taxon>
        <taxon>Burkholderiales</taxon>
        <taxon>Burkholderiaceae</taxon>
        <taxon>Caballeronia</taxon>
    </lineage>
</organism>
<dbReference type="InterPro" id="IPR002797">
    <property type="entry name" value="Polysacc_synth"/>
</dbReference>
<dbReference type="PANTHER" id="PTHR30250">
    <property type="entry name" value="PST FAMILY PREDICTED COLANIC ACID TRANSPORTER"/>
    <property type="match status" value="1"/>
</dbReference>
<feature type="transmembrane region" description="Helical" evidence="6">
    <location>
        <begin position="12"/>
        <end position="36"/>
    </location>
</feature>
<feature type="transmembrane region" description="Helical" evidence="6">
    <location>
        <begin position="370"/>
        <end position="390"/>
    </location>
</feature>
<sequence>MRAVIARAAPLGRIAGWSVGGALASRVAALVSAVLLARILGPAHYGEYALVITTVTAVASLSTSGLGVAASKYLGDFHGSMASRRDCGVAVVAVYSSGYAVLACALLAWAAPWLAREHFHHERLAGALLLGALAVVPAIVQGAVQGTLYGLERFRTNAWIASACALSLACTMPWCAWLAGIPGALGALVVVTAAWSCYGARVACAGIDWRGAWRAGWRNSETCRFATVSTPIVLSALVMAPVNWLALSLLARTPAGLAQVGQFNAAYQWYIGLTFIPAVISGTVLPALARMRASGDGHGFASLTRHSIVTNGIVACVSSLVVWLAAHRLMTVYGPAYSEAAPLLRWLAVAAAANGLNAAVGQIMTASNRLWFGLLVNLLWACTYLGFAWWQVPRTGALGLAQGLVVAYILHTLIHLGCLRRHLREAVSPRHEGRPA</sequence>
<keyword evidence="5 6" id="KW-0472">Membrane</keyword>
<feature type="transmembrane region" description="Helical" evidence="6">
    <location>
        <begin position="48"/>
        <end position="75"/>
    </location>
</feature>
<evidence type="ECO:0000256" key="4">
    <source>
        <dbReference type="ARBA" id="ARBA00022989"/>
    </source>
</evidence>
<dbReference type="Pfam" id="PF01943">
    <property type="entry name" value="Polysacc_synt"/>
    <property type="match status" value="1"/>
</dbReference>
<comment type="subcellular location">
    <subcellularLocation>
        <location evidence="1">Cell membrane</location>
        <topology evidence="1">Multi-pass membrane protein</topology>
    </subcellularLocation>
</comment>
<keyword evidence="4 6" id="KW-1133">Transmembrane helix</keyword>
<feature type="transmembrane region" description="Helical" evidence="6">
    <location>
        <begin position="267"/>
        <end position="288"/>
    </location>
</feature>
<proteinExistence type="predicted"/>
<dbReference type="PANTHER" id="PTHR30250:SF11">
    <property type="entry name" value="O-ANTIGEN TRANSPORTER-RELATED"/>
    <property type="match status" value="1"/>
</dbReference>
<comment type="caution">
    <text evidence="7">The sequence shown here is derived from an EMBL/GenBank/DDBJ whole genome shotgun (WGS) entry which is preliminary data.</text>
</comment>
<accession>A0A658R263</accession>
<protein>
    <submittedName>
        <fullName evidence="7">Polysaccharide biosynthesis protein</fullName>
    </submittedName>
</protein>
<feature type="transmembrane region" description="Helical" evidence="6">
    <location>
        <begin position="308"/>
        <end position="326"/>
    </location>
</feature>
<evidence type="ECO:0000313" key="7">
    <source>
        <dbReference type="EMBL" id="SAL40529.1"/>
    </source>
</evidence>
<evidence type="ECO:0000256" key="5">
    <source>
        <dbReference type="ARBA" id="ARBA00023136"/>
    </source>
</evidence>
<dbReference type="EMBL" id="FCNV02000010">
    <property type="protein sequence ID" value="SAL40529.1"/>
    <property type="molecule type" value="Genomic_DNA"/>
</dbReference>
<dbReference type="Proteomes" id="UP000198263">
    <property type="component" value="Unassembled WGS sequence"/>
</dbReference>
<evidence type="ECO:0000313" key="8">
    <source>
        <dbReference type="Proteomes" id="UP000198263"/>
    </source>
</evidence>
<keyword evidence="2" id="KW-1003">Cell membrane</keyword>
<dbReference type="OrthoDB" id="9127589at2"/>
<evidence type="ECO:0000256" key="6">
    <source>
        <dbReference type="SAM" id="Phobius"/>
    </source>
</evidence>
<evidence type="ECO:0000256" key="3">
    <source>
        <dbReference type="ARBA" id="ARBA00022692"/>
    </source>
</evidence>